<proteinExistence type="inferred from homology"/>
<dbReference type="PANTHER" id="PTHR47165:SF4">
    <property type="entry name" value="OS03G0429900 PROTEIN"/>
    <property type="match status" value="1"/>
</dbReference>
<dbReference type="EMBL" id="JADBGQ010000008">
    <property type="protein sequence ID" value="KAG5386176.1"/>
    <property type="molecule type" value="Genomic_DNA"/>
</dbReference>
<gene>
    <name evidence="7" type="primary">A09g517250.1_BraROA</name>
    <name evidence="7" type="ORF">IGI04_037646</name>
</gene>
<keyword evidence="5" id="KW-0238">DNA-binding</keyword>
<evidence type="ECO:0000256" key="5">
    <source>
        <dbReference type="ARBA" id="ARBA00023125"/>
    </source>
</evidence>
<evidence type="ECO:0000259" key="6">
    <source>
        <dbReference type="Pfam" id="PF08646"/>
    </source>
</evidence>
<dbReference type="InterPro" id="IPR047192">
    <property type="entry name" value="Euk_RPA1_DBD_C"/>
</dbReference>
<evidence type="ECO:0000256" key="4">
    <source>
        <dbReference type="ARBA" id="ARBA00022833"/>
    </source>
</evidence>
<name>A0ABQ7LHY4_BRACM</name>
<dbReference type="InterPro" id="IPR012340">
    <property type="entry name" value="NA-bd_OB-fold"/>
</dbReference>
<dbReference type="CDD" id="cd04476">
    <property type="entry name" value="RPA1_DBD_C"/>
    <property type="match status" value="1"/>
</dbReference>
<keyword evidence="3" id="KW-0863">Zinc-finger</keyword>
<dbReference type="Proteomes" id="UP000823674">
    <property type="component" value="Chromosome A09"/>
</dbReference>
<keyword evidence="8" id="KW-1185">Reference proteome</keyword>
<reference evidence="7 8" key="1">
    <citation type="submission" date="2021-03" db="EMBL/GenBank/DDBJ databases">
        <authorList>
            <person name="King G.J."/>
            <person name="Bancroft I."/>
            <person name="Baten A."/>
            <person name="Bloomfield J."/>
            <person name="Borpatragohain P."/>
            <person name="He Z."/>
            <person name="Irish N."/>
            <person name="Irwin J."/>
            <person name="Liu K."/>
            <person name="Mauleon R.P."/>
            <person name="Moore J."/>
            <person name="Morris R."/>
            <person name="Ostergaard L."/>
            <person name="Wang B."/>
            <person name="Wells R."/>
        </authorList>
    </citation>
    <scope>NUCLEOTIDE SEQUENCE [LARGE SCALE GENOMIC DNA]</scope>
    <source>
        <strain evidence="7">R-o-18</strain>
        <tissue evidence="7">Leaf</tissue>
    </source>
</reference>
<evidence type="ECO:0000256" key="1">
    <source>
        <dbReference type="ARBA" id="ARBA00005690"/>
    </source>
</evidence>
<feature type="domain" description="Replication factor A C-terminal" evidence="6">
    <location>
        <begin position="141"/>
        <end position="253"/>
    </location>
</feature>
<keyword evidence="2" id="KW-0479">Metal-binding</keyword>
<evidence type="ECO:0000256" key="2">
    <source>
        <dbReference type="ARBA" id="ARBA00022723"/>
    </source>
</evidence>
<evidence type="ECO:0000313" key="7">
    <source>
        <dbReference type="EMBL" id="KAG5386176.1"/>
    </source>
</evidence>
<sequence length="339" mass="37268">MTKSSVYTLSGFDVTRSSPKFRLSEAPVFIRFNDGTAFDKVTTPVRTITTENFSFRPYDQILPDVMGELCAIRSTITDHFPGAQRVMLTLHLESSMAKGESQGLLLAPASILRWFRIARWWDRPVSVFIKADPQVIEIQLGEGWCYISCSNCSKKLIREDTSFTCVSCNETNTMAELRYRVILSVSDDTGTSAFLGFDTEVAKLTHVFASEAAQIVGIGANAQVDIELSRSLADLVGSTYTFHFKLKDFNFTPNHQTCTISRIFPARELAQIPTFAEGGEVTEPALPQSVAPGSDVRAANTYNVADQLNAADGAQLGHEAVASGEVDVEETARKKARVE</sequence>
<comment type="caution">
    <text evidence="7">The sequence shown here is derived from an EMBL/GenBank/DDBJ whole genome shotgun (WGS) entry which is preliminary data.</text>
</comment>
<dbReference type="InterPro" id="IPR013955">
    <property type="entry name" value="Rep_factor-A_C"/>
</dbReference>
<organism evidence="7 8">
    <name type="scientific">Brassica rapa subsp. trilocularis</name>
    <dbReference type="NCBI Taxonomy" id="1813537"/>
    <lineage>
        <taxon>Eukaryota</taxon>
        <taxon>Viridiplantae</taxon>
        <taxon>Streptophyta</taxon>
        <taxon>Embryophyta</taxon>
        <taxon>Tracheophyta</taxon>
        <taxon>Spermatophyta</taxon>
        <taxon>Magnoliopsida</taxon>
        <taxon>eudicotyledons</taxon>
        <taxon>Gunneridae</taxon>
        <taxon>Pentapetalae</taxon>
        <taxon>rosids</taxon>
        <taxon>malvids</taxon>
        <taxon>Brassicales</taxon>
        <taxon>Brassicaceae</taxon>
        <taxon>Brassiceae</taxon>
        <taxon>Brassica</taxon>
    </lineage>
</organism>
<dbReference type="Gene3D" id="2.40.50.140">
    <property type="entry name" value="Nucleic acid-binding proteins"/>
    <property type="match status" value="1"/>
</dbReference>
<comment type="similarity">
    <text evidence="1">Belongs to the replication factor A protein 1 family.</text>
</comment>
<keyword evidence="4" id="KW-0862">Zinc</keyword>
<dbReference type="Pfam" id="PF08646">
    <property type="entry name" value="Rep_fac-A_C"/>
    <property type="match status" value="1"/>
</dbReference>
<dbReference type="PANTHER" id="PTHR47165">
    <property type="entry name" value="OS03G0429900 PROTEIN"/>
    <property type="match status" value="1"/>
</dbReference>
<evidence type="ECO:0000256" key="3">
    <source>
        <dbReference type="ARBA" id="ARBA00022771"/>
    </source>
</evidence>
<evidence type="ECO:0000313" key="8">
    <source>
        <dbReference type="Proteomes" id="UP000823674"/>
    </source>
</evidence>
<dbReference type="SUPFAM" id="SSF50249">
    <property type="entry name" value="Nucleic acid-binding proteins"/>
    <property type="match status" value="1"/>
</dbReference>
<accession>A0ABQ7LHY4</accession>
<protein>
    <recommendedName>
        <fullName evidence="6">Replication factor A C-terminal domain-containing protein</fullName>
    </recommendedName>
</protein>